<dbReference type="SUPFAM" id="SSF158472">
    <property type="entry name" value="HAMP domain-like"/>
    <property type="match status" value="1"/>
</dbReference>
<evidence type="ECO:0000313" key="14">
    <source>
        <dbReference type="EMBL" id="RAK60177.1"/>
    </source>
</evidence>
<gene>
    <name evidence="14" type="ORF">DJ021_10375</name>
</gene>
<dbReference type="PANTHER" id="PTHR45436">
    <property type="entry name" value="SENSOR HISTIDINE KINASE YKOH"/>
    <property type="match status" value="1"/>
</dbReference>
<dbReference type="PROSITE" id="PS50885">
    <property type="entry name" value="HAMP"/>
    <property type="match status" value="1"/>
</dbReference>
<sequence>MRSIGARLAFWYALSATVTLAILFVAGYQLLKGRLINGLDDLNHAEFVQLQSHLGADYKRLNSRQIDERIRNASDSAAVLFYISIRDPRTDVAFRSRNLRRGDIPDIKGLRAYSVSMRDIGELRVDEYLLPPFDVTIATSAKPVRDGMREYAKVCVALLLAMLVASIGIGLGLSRILLRPMRAIRATANRIGSDNLSERIPITAVKDELTDLARLLNEMFDRLESAFNQVRRFSQEASHELKTPLSLIRLHAEKMLQDTELSAAHGEAVLVQIEELARLNQIIDEMLFLSRAEARAIPFDLKPRDPARFLNAFGQDATALAEHTGRLFTASHKGRGQVAFEEKWLRQVLLNVLTNALNASPSGGRVHLRSELEAELWRVSLEDEGPGLPPDQRQRIFERFTRFNTPATGDRGSGLGLTISKSIVDLHGGRIFAEPAGGLCGLRVTFEIPRGAGKRYVA</sequence>
<evidence type="ECO:0000256" key="3">
    <source>
        <dbReference type="ARBA" id="ARBA00012438"/>
    </source>
</evidence>
<dbReference type="InterPro" id="IPR003594">
    <property type="entry name" value="HATPase_dom"/>
</dbReference>
<evidence type="ECO:0000256" key="1">
    <source>
        <dbReference type="ARBA" id="ARBA00000085"/>
    </source>
</evidence>
<feature type="domain" description="Histidine kinase" evidence="12">
    <location>
        <begin position="236"/>
        <end position="452"/>
    </location>
</feature>
<dbReference type="OrthoDB" id="8673316at2"/>
<comment type="catalytic activity">
    <reaction evidence="1">
        <text>ATP + protein L-histidine = ADP + protein N-phospho-L-histidine.</text>
        <dbReference type="EC" id="2.7.13.3"/>
    </reaction>
</comment>
<comment type="subcellular location">
    <subcellularLocation>
        <location evidence="2">Membrane</location>
    </subcellularLocation>
</comment>
<dbReference type="Pfam" id="PF00512">
    <property type="entry name" value="HisKA"/>
    <property type="match status" value="1"/>
</dbReference>
<keyword evidence="4" id="KW-0597">Phosphoprotein</keyword>
<evidence type="ECO:0000256" key="4">
    <source>
        <dbReference type="ARBA" id="ARBA00022553"/>
    </source>
</evidence>
<dbReference type="SUPFAM" id="SSF47384">
    <property type="entry name" value="Homodimeric domain of signal transducing histidine kinase"/>
    <property type="match status" value="1"/>
</dbReference>
<dbReference type="SMART" id="SM00304">
    <property type="entry name" value="HAMP"/>
    <property type="match status" value="1"/>
</dbReference>
<dbReference type="InterPro" id="IPR005467">
    <property type="entry name" value="His_kinase_dom"/>
</dbReference>
<dbReference type="InterPro" id="IPR003660">
    <property type="entry name" value="HAMP_dom"/>
</dbReference>
<evidence type="ECO:0000256" key="8">
    <source>
        <dbReference type="ARBA" id="ARBA00022989"/>
    </source>
</evidence>
<feature type="transmembrane region" description="Helical" evidence="11">
    <location>
        <begin position="9"/>
        <end position="31"/>
    </location>
</feature>
<dbReference type="EMBL" id="QFYP01000001">
    <property type="protein sequence ID" value="RAK60177.1"/>
    <property type="molecule type" value="Genomic_DNA"/>
</dbReference>
<evidence type="ECO:0000256" key="6">
    <source>
        <dbReference type="ARBA" id="ARBA00022692"/>
    </source>
</evidence>
<dbReference type="GO" id="GO:0000155">
    <property type="term" value="F:phosphorelay sensor kinase activity"/>
    <property type="evidence" value="ECO:0007669"/>
    <property type="project" value="InterPro"/>
</dbReference>
<dbReference type="Gene3D" id="3.30.565.10">
    <property type="entry name" value="Histidine kinase-like ATPase, C-terminal domain"/>
    <property type="match status" value="1"/>
</dbReference>
<keyword evidence="15" id="KW-1185">Reference proteome</keyword>
<name>A0A328AZX6_9CAUL</name>
<dbReference type="GO" id="GO:0005886">
    <property type="term" value="C:plasma membrane"/>
    <property type="evidence" value="ECO:0007669"/>
    <property type="project" value="TreeGrafter"/>
</dbReference>
<keyword evidence="5" id="KW-0808">Transferase</keyword>
<dbReference type="EC" id="2.7.13.3" evidence="3"/>
<dbReference type="AlphaFoldDB" id="A0A328AZX6"/>
<keyword evidence="7 14" id="KW-0418">Kinase</keyword>
<dbReference type="SMART" id="SM00387">
    <property type="entry name" value="HATPase_c"/>
    <property type="match status" value="1"/>
</dbReference>
<dbReference type="Pfam" id="PF02518">
    <property type="entry name" value="HATPase_c"/>
    <property type="match status" value="1"/>
</dbReference>
<dbReference type="CDD" id="cd00075">
    <property type="entry name" value="HATPase"/>
    <property type="match status" value="1"/>
</dbReference>
<dbReference type="InterPro" id="IPR036890">
    <property type="entry name" value="HATPase_C_sf"/>
</dbReference>
<dbReference type="PROSITE" id="PS50109">
    <property type="entry name" value="HIS_KIN"/>
    <property type="match status" value="1"/>
</dbReference>
<dbReference type="PRINTS" id="PR00344">
    <property type="entry name" value="BCTRLSENSOR"/>
</dbReference>
<dbReference type="CDD" id="cd06225">
    <property type="entry name" value="HAMP"/>
    <property type="match status" value="1"/>
</dbReference>
<dbReference type="RefSeq" id="WP_111457470.1">
    <property type="nucleotide sequence ID" value="NZ_QFYP01000001.1"/>
</dbReference>
<evidence type="ECO:0000259" key="13">
    <source>
        <dbReference type="PROSITE" id="PS50885"/>
    </source>
</evidence>
<evidence type="ECO:0000256" key="5">
    <source>
        <dbReference type="ARBA" id="ARBA00022679"/>
    </source>
</evidence>
<dbReference type="Proteomes" id="UP000249842">
    <property type="component" value="Unassembled WGS sequence"/>
</dbReference>
<keyword evidence="6 11" id="KW-0812">Transmembrane</keyword>
<dbReference type="InterPro" id="IPR004358">
    <property type="entry name" value="Sig_transdc_His_kin-like_C"/>
</dbReference>
<reference evidence="15" key="1">
    <citation type="submission" date="2018-05" db="EMBL/GenBank/DDBJ databases">
        <authorList>
            <person name="Li X."/>
        </authorList>
    </citation>
    <scope>NUCLEOTIDE SEQUENCE [LARGE SCALE GENOMIC DNA]</scope>
    <source>
        <strain evidence="15">HKS-05</strain>
    </source>
</reference>
<dbReference type="CDD" id="cd00082">
    <property type="entry name" value="HisKA"/>
    <property type="match status" value="1"/>
</dbReference>
<evidence type="ECO:0000256" key="9">
    <source>
        <dbReference type="ARBA" id="ARBA00023012"/>
    </source>
</evidence>
<comment type="caution">
    <text evidence="14">The sequence shown here is derived from an EMBL/GenBank/DDBJ whole genome shotgun (WGS) entry which is preliminary data.</text>
</comment>
<dbReference type="InterPro" id="IPR003661">
    <property type="entry name" value="HisK_dim/P_dom"/>
</dbReference>
<dbReference type="Gene3D" id="1.10.287.130">
    <property type="match status" value="1"/>
</dbReference>
<dbReference type="SMART" id="SM00388">
    <property type="entry name" value="HisKA"/>
    <property type="match status" value="1"/>
</dbReference>
<organism evidence="14 15">
    <name type="scientific">Phenylobacterium hankyongense</name>
    <dbReference type="NCBI Taxonomy" id="1813876"/>
    <lineage>
        <taxon>Bacteria</taxon>
        <taxon>Pseudomonadati</taxon>
        <taxon>Pseudomonadota</taxon>
        <taxon>Alphaproteobacteria</taxon>
        <taxon>Caulobacterales</taxon>
        <taxon>Caulobacteraceae</taxon>
        <taxon>Phenylobacterium</taxon>
    </lineage>
</organism>
<protein>
    <recommendedName>
        <fullName evidence="3">histidine kinase</fullName>
        <ecNumber evidence="3">2.7.13.3</ecNumber>
    </recommendedName>
</protein>
<feature type="transmembrane region" description="Helical" evidence="11">
    <location>
        <begin position="151"/>
        <end position="173"/>
    </location>
</feature>
<evidence type="ECO:0000256" key="7">
    <source>
        <dbReference type="ARBA" id="ARBA00022777"/>
    </source>
</evidence>
<keyword evidence="8 11" id="KW-1133">Transmembrane helix</keyword>
<evidence type="ECO:0000256" key="10">
    <source>
        <dbReference type="ARBA" id="ARBA00023136"/>
    </source>
</evidence>
<dbReference type="SUPFAM" id="SSF55874">
    <property type="entry name" value="ATPase domain of HSP90 chaperone/DNA topoisomerase II/histidine kinase"/>
    <property type="match status" value="1"/>
</dbReference>
<dbReference type="InterPro" id="IPR036097">
    <property type="entry name" value="HisK_dim/P_sf"/>
</dbReference>
<evidence type="ECO:0000256" key="2">
    <source>
        <dbReference type="ARBA" id="ARBA00004370"/>
    </source>
</evidence>
<dbReference type="PANTHER" id="PTHR45436:SF5">
    <property type="entry name" value="SENSOR HISTIDINE KINASE TRCS"/>
    <property type="match status" value="1"/>
</dbReference>
<evidence type="ECO:0000256" key="11">
    <source>
        <dbReference type="SAM" id="Phobius"/>
    </source>
</evidence>
<keyword evidence="10 11" id="KW-0472">Membrane</keyword>
<keyword evidence="9" id="KW-0902">Two-component regulatory system</keyword>
<dbReference type="InterPro" id="IPR050428">
    <property type="entry name" value="TCS_sensor_his_kinase"/>
</dbReference>
<dbReference type="Gene3D" id="6.10.340.10">
    <property type="match status" value="1"/>
</dbReference>
<proteinExistence type="predicted"/>
<evidence type="ECO:0000259" key="12">
    <source>
        <dbReference type="PROSITE" id="PS50109"/>
    </source>
</evidence>
<feature type="domain" description="HAMP" evidence="13">
    <location>
        <begin position="175"/>
        <end position="228"/>
    </location>
</feature>
<accession>A0A328AZX6</accession>
<dbReference type="Pfam" id="PF00672">
    <property type="entry name" value="HAMP"/>
    <property type="match status" value="1"/>
</dbReference>
<evidence type="ECO:0000313" key="15">
    <source>
        <dbReference type="Proteomes" id="UP000249842"/>
    </source>
</evidence>